<dbReference type="FunCoup" id="A0A0C3DB22">
    <property type="interactions" value="98"/>
</dbReference>
<evidence type="ECO:0000256" key="2">
    <source>
        <dbReference type="ARBA" id="ARBA00011085"/>
    </source>
</evidence>
<feature type="transmembrane region" description="Helical" evidence="10">
    <location>
        <begin position="156"/>
        <end position="179"/>
    </location>
</feature>
<dbReference type="GO" id="GO:0000750">
    <property type="term" value="P:pheromone-dependent signal transduction involved in conjugation with cellular fusion"/>
    <property type="evidence" value="ECO:0007669"/>
    <property type="project" value="TreeGrafter"/>
</dbReference>
<evidence type="ECO:0000313" key="11">
    <source>
        <dbReference type="EMBL" id="KIM57935.1"/>
    </source>
</evidence>
<keyword evidence="4 10" id="KW-0812">Transmembrane</keyword>
<keyword evidence="6" id="KW-0297">G-protein coupled receptor</keyword>
<keyword evidence="5 10" id="KW-1133">Transmembrane helix</keyword>
<organism evidence="11 12">
    <name type="scientific">Scleroderma citrinum Foug A</name>
    <dbReference type="NCBI Taxonomy" id="1036808"/>
    <lineage>
        <taxon>Eukaryota</taxon>
        <taxon>Fungi</taxon>
        <taxon>Dikarya</taxon>
        <taxon>Basidiomycota</taxon>
        <taxon>Agaricomycotina</taxon>
        <taxon>Agaricomycetes</taxon>
        <taxon>Agaricomycetidae</taxon>
        <taxon>Boletales</taxon>
        <taxon>Sclerodermatineae</taxon>
        <taxon>Sclerodermataceae</taxon>
        <taxon>Scleroderma</taxon>
    </lineage>
</organism>
<name>A0A0C3DB22_9AGAM</name>
<evidence type="ECO:0000256" key="6">
    <source>
        <dbReference type="ARBA" id="ARBA00023040"/>
    </source>
</evidence>
<dbReference type="EMBL" id="KN822093">
    <property type="protein sequence ID" value="KIM57935.1"/>
    <property type="molecule type" value="Genomic_DNA"/>
</dbReference>
<dbReference type="PRINTS" id="PR00901">
    <property type="entry name" value="PHEROMONEBAR"/>
</dbReference>
<dbReference type="OrthoDB" id="2874149at2759"/>
<feature type="transmembrane region" description="Helical" evidence="10">
    <location>
        <begin position="116"/>
        <end position="136"/>
    </location>
</feature>
<comment type="subcellular location">
    <subcellularLocation>
        <location evidence="1">Membrane</location>
        <topology evidence="1">Multi-pass membrane protein</topology>
    </subcellularLocation>
</comment>
<comment type="similarity">
    <text evidence="2">Belongs to the G-protein coupled receptor 4 family.</text>
</comment>
<accession>A0A0C3DB22</accession>
<keyword evidence="7 10" id="KW-0472">Membrane</keyword>
<evidence type="ECO:0000256" key="8">
    <source>
        <dbReference type="ARBA" id="ARBA00023170"/>
    </source>
</evidence>
<sequence length="336" mass="37874">MVSSPSNTAFSVLSFIGVILTSISLPWHLQSWNTGVCMYMIWTGFGCLILFINSIVWKDNVTNWAPVWCDIASRYLIGGSVGIPASSLCITRRLYYITKLQSLSQESKEKWREICTDISIGIGFPCVVMILQYVVQGHRFNIVEEVGCWPATVNTVASYFLVFMWPAVIGMITMVYSVLTFRQASIHRRKLKAMLQSSPDITTGHYCRLMAACTVEIAFTTPLGVYSIVINATYQMVPYISWENIHEDFSYVDQIPTVVLQSSPSTVLALESSRWSYVLCAFVLFVFFGWGRDAREAYGRTFQTLFRHVGLRSIRSASRNITARSVSSCVHQVSSD</sequence>
<feature type="transmembrane region" description="Helical" evidence="10">
    <location>
        <begin position="36"/>
        <end position="55"/>
    </location>
</feature>
<dbReference type="Proteomes" id="UP000053989">
    <property type="component" value="Unassembled WGS sequence"/>
</dbReference>
<dbReference type="InterPro" id="IPR001499">
    <property type="entry name" value="GPCR_STE3"/>
</dbReference>
<dbReference type="GO" id="GO:0004934">
    <property type="term" value="F:mating-type alpha-factor pheromone receptor activity"/>
    <property type="evidence" value="ECO:0007669"/>
    <property type="project" value="InterPro"/>
</dbReference>
<dbReference type="InterPro" id="IPR000481">
    <property type="entry name" value="GPCR_Pheromne_B_alpha_rcpt"/>
</dbReference>
<dbReference type="Pfam" id="PF02076">
    <property type="entry name" value="STE3"/>
    <property type="match status" value="1"/>
</dbReference>
<keyword evidence="3" id="KW-0589">Pheromone response</keyword>
<feature type="transmembrane region" description="Helical" evidence="10">
    <location>
        <begin position="209"/>
        <end position="229"/>
    </location>
</feature>
<feature type="transmembrane region" description="Helical" evidence="10">
    <location>
        <begin position="12"/>
        <end position="29"/>
    </location>
</feature>
<evidence type="ECO:0000256" key="5">
    <source>
        <dbReference type="ARBA" id="ARBA00022989"/>
    </source>
</evidence>
<dbReference type="HOGENOM" id="CLU_027592_0_1_1"/>
<dbReference type="AlphaFoldDB" id="A0A0C3DB22"/>
<dbReference type="PANTHER" id="PTHR28097">
    <property type="entry name" value="PHEROMONE A FACTOR RECEPTOR"/>
    <property type="match status" value="1"/>
</dbReference>
<keyword evidence="9" id="KW-0807">Transducer</keyword>
<protein>
    <submittedName>
        <fullName evidence="11">Uncharacterized protein</fullName>
    </submittedName>
</protein>
<keyword evidence="12" id="KW-1185">Reference proteome</keyword>
<gene>
    <name evidence="11" type="ORF">SCLCIDRAFT_129409</name>
</gene>
<dbReference type="GO" id="GO:0005886">
    <property type="term" value="C:plasma membrane"/>
    <property type="evidence" value="ECO:0007669"/>
    <property type="project" value="TreeGrafter"/>
</dbReference>
<evidence type="ECO:0000256" key="3">
    <source>
        <dbReference type="ARBA" id="ARBA00022507"/>
    </source>
</evidence>
<evidence type="ECO:0000256" key="9">
    <source>
        <dbReference type="ARBA" id="ARBA00023224"/>
    </source>
</evidence>
<evidence type="ECO:0000256" key="7">
    <source>
        <dbReference type="ARBA" id="ARBA00023136"/>
    </source>
</evidence>
<keyword evidence="8" id="KW-0675">Receptor</keyword>
<evidence type="ECO:0000256" key="4">
    <source>
        <dbReference type="ARBA" id="ARBA00022692"/>
    </source>
</evidence>
<evidence type="ECO:0000313" key="12">
    <source>
        <dbReference type="Proteomes" id="UP000053989"/>
    </source>
</evidence>
<evidence type="ECO:0000256" key="1">
    <source>
        <dbReference type="ARBA" id="ARBA00004141"/>
    </source>
</evidence>
<evidence type="ECO:0000256" key="10">
    <source>
        <dbReference type="SAM" id="Phobius"/>
    </source>
</evidence>
<dbReference type="PANTHER" id="PTHR28097:SF1">
    <property type="entry name" value="PHEROMONE A FACTOR RECEPTOR"/>
    <property type="match status" value="1"/>
</dbReference>
<reference evidence="11 12" key="1">
    <citation type="submission" date="2014-04" db="EMBL/GenBank/DDBJ databases">
        <authorList>
            <consortium name="DOE Joint Genome Institute"/>
            <person name="Kuo A."/>
            <person name="Kohler A."/>
            <person name="Nagy L.G."/>
            <person name="Floudas D."/>
            <person name="Copeland A."/>
            <person name="Barry K.W."/>
            <person name="Cichocki N."/>
            <person name="Veneault-Fourrey C."/>
            <person name="LaButti K."/>
            <person name="Lindquist E.A."/>
            <person name="Lipzen A."/>
            <person name="Lundell T."/>
            <person name="Morin E."/>
            <person name="Murat C."/>
            <person name="Sun H."/>
            <person name="Tunlid A."/>
            <person name="Henrissat B."/>
            <person name="Grigoriev I.V."/>
            <person name="Hibbett D.S."/>
            <person name="Martin F."/>
            <person name="Nordberg H.P."/>
            <person name="Cantor M.N."/>
            <person name="Hua S.X."/>
        </authorList>
    </citation>
    <scope>NUCLEOTIDE SEQUENCE [LARGE SCALE GENOMIC DNA]</scope>
    <source>
        <strain evidence="11 12">Foug A</strain>
    </source>
</reference>
<dbReference type="PRINTS" id="PR00899">
    <property type="entry name" value="GPCRSTE3"/>
</dbReference>
<proteinExistence type="inferred from homology"/>
<reference evidence="12" key="2">
    <citation type="submission" date="2015-01" db="EMBL/GenBank/DDBJ databases">
        <title>Evolutionary Origins and Diversification of the Mycorrhizal Mutualists.</title>
        <authorList>
            <consortium name="DOE Joint Genome Institute"/>
            <consortium name="Mycorrhizal Genomics Consortium"/>
            <person name="Kohler A."/>
            <person name="Kuo A."/>
            <person name="Nagy L.G."/>
            <person name="Floudas D."/>
            <person name="Copeland A."/>
            <person name="Barry K.W."/>
            <person name="Cichocki N."/>
            <person name="Veneault-Fourrey C."/>
            <person name="LaButti K."/>
            <person name="Lindquist E.A."/>
            <person name="Lipzen A."/>
            <person name="Lundell T."/>
            <person name="Morin E."/>
            <person name="Murat C."/>
            <person name="Riley R."/>
            <person name="Ohm R."/>
            <person name="Sun H."/>
            <person name="Tunlid A."/>
            <person name="Henrissat B."/>
            <person name="Grigoriev I.V."/>
            <person name="Hibbett D.S."/>
            <person name="Martin F."/>
        </authorList>
    </citation>
    <scope>NUCLEOTIDE SEQUENCE [LARGE SCALE GENOMIC DNA]</scope>
    <source>
        <strain evidence="12">Foug A</strain>
    </source>
</reference>
<feature type="transmembrane region" description="Helical" evidence="10">
    <location>
        <begin position="274"/>
        <end position="291"/>
    </location>
</feature>
<dbReference type="InParanoid" id="A0A0C3DB22"/>
<dbReference type="CDD" id="cd14966">
    <property type="entry name" value="7tmD_STE3"/>
    <property type="match status" value="1"/>
</dbReference>